<name>A0A062V4C3_9EURY</name>
<dbReference type="EC" id="3.1.4.-" evidence="1"/>
<dbReference type="OrthoDB" id="19174at2157"/>
<gene>
    <name evidence="3" type="ORF">ANME2D_02697</name>
</gene>
<dbReference type="RefSeq" id="WP_048092473.1">
    <property type="nucleotide sequence ID" value="NZ_JMIY01000007.1"/>
</dbReference>
<dbReference type="InterPro" id="IPR024654">
    <property type="entry name" value="Calcineurin-like_PHP_lpxH"/>
</dbReference>
<dbReference type="InterPro" id="IPR029052">
    <property type="entry name" value="Metallo-depent_PP-like"/>
</dbReference>
<organism evidence="3 4">
    <name type="scientific">Candidatus Methanoperedens nitratireducens</name>
    <dbReference type="NCBI Taxonomy" id="1392998"/>
    <lineage>
        <taxon>Archaea</taxon>
        <taxon>Methanobacteriati</taxon>
        <taxon>Methanobacteriota</taxon>
        <taxon>Stenosarchaea group</taxon>
        <taxon>Methanomicrobia</taxon>
        <taxon>Methanosarcinales</taxon>
        <taxon>ANME-2 cluster</taxon>
        <taxon>Candidatus Methanoperedentaceae</taxon>
        <taxon>Candidatus Methanoperedens</taxon>
    </lineage>
</organism>
<protein>
    <recommendedName>
        <fullName evidence="1">Phosphoesterase</fullName>
        <ecNumber evidence="1">3.1.4.-</ecNumber>
    </recommendedName>
</protein>
<dbReference type="InterPro" id="IPR041802">
    <property type="entry name" value="MPP_YfcE"/>
</dbReference>
<dbReference type="EMBL" id="JMIY01000007">
    <property type="protein sequence ID" value="KCZ70674.1"/>
    <property type="molecule type" value="Genomic_DNA"/>
</dbReference>
<evidence type="ECO:0000259" key="2">
    <source>
        <dbReference type="Pfam" id="PF12850"/>
    </source>
</evidence>
<dbReference type="CDD" id="cd00841">
    <property type="entry name" value="MPP_YfcE"/>
    <property type="match status" value="1"/>
</dbReference>
<dbReference type="PANTHER" id="PTHR11124">
    <property type="entry name" value="VACUOLAR SORTING PROTEIN VPS29"/>
    <property type="match status" value="1"/>
</dbReference>
<reference evidence="3 4" key="1">
    <citation type="journal article" date="2013" name="Nature">
        <title>Anaerobic oxidation of methane coupled to nitrate reduction in a novel archaeal lineage.</title>
        <authorList>
            <person name="Haroon M.F."/>
            <person name="Hu S."/>
            <person name="Shi Y."/>
            <person name="Imelfort M."/>
            <person name="Keller J."/>
            <person name="Hugenholtz P."/>
            <person name="Yuan Z."/>
            <person name="Tyson G.W."/>
        </authorList>
    </citation>
    <scope>NUCLEOTIDE SEQUENCE [LARGE SCALE GENOMIC DNA]</scope>
    <source>
        <strain evidence="3 4">ANME-2d</strain>
    </source>
</reference>
<sequence length="182" mass="19660">MKIIAIADTHIKSGSIIEHLPAELITLLKEADLVIHAGDFVTRAAFDELSGICRLEAVHGNMDDAALKESLPEQKVIEVEGTRIGIIHEAALSIQDTTGAWYMAKEMNVDILIFGHTHRPVIEKSDVLLACPGSPTSPRLSEPGAIVLDIDRGKISGKVVTFEGPVCSIIESAVSYHMQNGR</sequence>
<feature type="domain" description="Calcineurin-like phosphoesterase" evidence="2">
    <location>
        <begin position="1"/>
        <end position="152"/>
    </location>
</feature>
<evidence type="ECO:0000313" key="3">
    <source>
        <dbReference type="EMBL" id="KCZ70674.1"/>
    </source>
</evidence>
<proteinExistence type="inferred from homology"/>
<dbReference type="InterPro" id="IPR000979">
    <property type="entry name" value="Phosphodiesterase_MJ0936/Vps29"/>
</dbReference>
<dbReference type="GO" id="GO:0016787">
    <property type="term" value="F:hydrolase activity"/>
    <property type="evidence" value="ECO:0007669"/>
    <property type="project" value="UniProtKB-UniRule"/>
</dbReference>
<keyword evidence="1" id="KW-0479">Metal-binding</keyword>
<dbReference type="NCBIfam" id="TIGR00040">
    <property type="entry name" value="yfcE"/>
    <property type="match status" value="1"/>
</dbReference>
<dbReference type="Gene3D" id="3.60.21.10">
    <property type="match status" value="1"/>
</dbReference>
<dbReference type="Pfam" id="PF12850">
    <property type="entry name" value="Metallophos_2"/>
    <property type="match status" value="1"/>
</dbReference>
<comment type="cofactor">
    <cofactor evidence="1">
        <name>a divalent metal cation</name>
        <dbReference type="ChEBI" id="CHEBI:60240"/>
    </cofactor>
</comment>
<evidence type="ECO:0000313" key="4">
    <source>
        <dbReference type="Proteomes" id="UP000027153"/>
    </source>
</evidence>
<dbReference type="Proteomes" id="UP000027153">
    <property type="component" value="Unassembled WGS sequence"/>
</dbReference>
<dbReference type="AlphaFoldDB" id="A0A062V4C3"/>
<dbReference type="SUPFAM" id="SSF56300">
    <property type="entry name" value="Metallo-dependent phosphatases"/>
    <property type="match status" value="1"/>
</dbReference>
<keyword evidence="4" id="KW-1185">Reference proteome</keyword>
<comment type="caution">
    <text evidence="3">The sequence shown here is derived from an EMBL/GenBank/DDBJ whole genome shotgun (WGS) entry which is preliminary data.</text>
</comment>
<accession>A0A062V4C3</accession>
<dbReference type="PATRIC" id="fig|1392998.3.peg.2995"/>
<dbReference type="GO" id="GO:0046872">
    <property type="term" value="F:metal ion binding"/>
    <property type="evidence" value="ECO:0007669"/>
    <property type="project" value="UniProtKB-KW"/>
</dbReference>
<comment type="similarity">
    <text evidence="1">Belongs to the metallophosphoesterase superfamily. YfcE family.</text>
</comment>
<evidence type="ECO:0000256" key="1">
    <source>
        <dbReference type="RuleBase" id="RU362039"/>
    </source>
</evidence>